<dbReference type="InterPro" id="IPR000383">
    <property type="entry name" value="Xaa-Pro-like_dom"/>
</dbReference>
<dbReference type="Pfam" id="PF02129">
    <property type="entry name" value="Peptidase_S15"/>
    <property type="match status" value="1"/>
</dbReference>
<dbReference type="InterPro" id="IPR008979">
    <property type="entry name" value="Galactose-bd-like_sf"/>
</dbReference>
<dbReference type="SUPFAM" id="SSF53474">
    <property type="entry name" value="alpha/beta-Hydrolases"/>
    <property type="match status" value="1"/>
</dbReference>
<dbReference type="EMBL" id="LGTQ01000010">
    <property type="protein sequence ID" value="KPM47727.1"/>
    <property type="molecule type" value="Genomic_DNA"/>
</dbReference>
<dbReference type="InterPro" id="IPR029058">
    <property type="entry name" value="AB_hydrolase_fold"/>
</dbReference>
<dbReference type="NCBIfam" id="TIGR00976">
    <property type="entry name" value="CocE_NonD"/>
    <property type="match status" value="1"/>
</dbReference>
<accession>A0A0P7C650</accession>
<dbReference type="InterPro" id="IPR013736">
    <property type="entry name" value="Xaa-Pro_dipept_C"/>
</dbReference>
<evidence type="ECO:0000313" key="3">
    <source>
        <dbReference type="EMBL" id="KPM47727.1"/>
    </source>
</evidence>
<dbReference type="Gene3D" id="2.60.120.260">
    <property type="entry name" value="Galactose-binding domain-like"/>
    <property type="match status" value="1"/>
</dbReference>
<dbReference type="Pfam" id="PF08530">
    <property type="entry name" value="PepX_C"/>
    <property type="match status" value="1"/>
</dbReference>
<dbReference type="Proteomes" id="UP000050454">
    <property type="component" value="Unassembled WGS sequence"/>
</dbReference>
<dbReference type="PATRIC" id="fig|1605367.3.peg.319"/>
<dbReference type="Gene3D" id="3.40.50.1820">
    <property type="entry name" value="alpha/beta hydrolase"/>
    <property type="match status" value="1"/>
</dbReference>
<gene>
    <name evidence="3" type="ORF">AFM12_14550</name>
</gene>
<dbReference type="Gene3D" id="1.10.3020.10">
    <property type="entry name" value="alpha-amino acid ester hydrolase ( Helical cap domain)"/>
    <property type="match status" value="1"/>
</dbReference>
<dbReference type="SUPFAM" id="SSF49785">
    <property type="entry name" value="Galactose-binding domain-like"/>
    <property type="match status" value="1"/>
</dbReference>
<organism evidence="3 4">
    <name type="scientific">Jiulongibacter sediminis</name>
    <dbReference type="NCBI Taxonomy" id="1605367"/>
    <lineage>
        <taxon>Bacteria</taxon>
        <taxon>Pseudomonadati</taxon>
        <taxon>Bacteroidota</taxon>
        <taxon>Cytophagia</taxon>
        <taxon>Cytophagales</taxon>
        <taxon>Leadbetterellaceae</taxon>
        <taxon>Jiulongibacter</taxon>
    </lineage>
</organism>
<dbReference type="STRING" id="1605367.AFM12_14550"/>
<reference evidence="3 4" key="1">
    <citation type="submission" date="2015-07" db="EMBL/GenBank/DDBJ databases">
        <title>The draft genome sequence of Leadbetterella sp. JN14-9.</title>
        <authorList>
            <person name="Liu Y."/>
            <person name="Du J."/>
            <person name="Shao Z."/>
        </authorList>
    </citation>
    <scope>NUCLEOTIDE SEQUENCE [LARGE SCALE GENOMIC DNA]</scope>
    <source>
        <strain evidence="3 4">JN14-9</strain>
    </source>
</reference>
<evidence type="ECO:0000259" key="2">
    <source>
        <dbReference type="SMART" id="SM00939"/>
    </source>
</evidence>
<evidence type="ECO:0000313" key="4">
    <source>
        <dbReference type="Proteomes" id="UP000050454"/>
    </source>
</evidence>
<comment type="caution">
    <text evidence="3">The sequence shown here is derived from an EMBL/GenBank/DDBJ whole genome shotgun (WGS) entry which is preliminary data.</text>
</comment>
<sequence>MTEPLVYREAELDEQRRYLITEDLIISPLDGAELSVITVRKRTSGVLPAILIFTIYAENNNKNQAMIAAAKGYVGVIATSRGKGQSTNAIEPYLHEHKDVNVVIDWISRQPWCDGQVGMYGGSYNGFAQWAALKNGVHPALKTIVPSVSAAPGIDVPMENNIFFNFPYKWIPYVTNNRYLDVQANLDRSHWKDLENNWYQSGAPFARMDSLDGKPNKLFHEWISHPTYDAYWQSMIPYREEFVHITIPILTTTGYYDDGQPGALYYYREHLRYRPEAEHYLVIGPYDHWGAQSASVPNLRGYEIDEVATLNIREELAFEWFDYILKGGSKPQLLIDKVNVQIMGRNQWLHASNLRAIANDSLTFSLSTRKAGNSYLLSVDKDPNPDFIPLAIDFADRSDQANANYYPWPIIRESIDLTDGLIFQTEPFEEDMIMSGSFSGDFHLISNKKDFDYAVTLYELTPDGNYFHLSYHIGRASFAQNRESRKLLKPGEVTHLTFGNTRINSKKIARGSRLVVVINGNKNPYAQINYGTGQDVSLESIRDAGEPLQLDLRNDSCIRIPIFREG</sequence>
<dbReference type="AlphaFoldDB" id="A0A0P7C650"/>
<protein>
    <recommendedName>
        <fullName evidence="2">Xaa-Pro dipeptidyl-peptidase C-terminal domain-containing protein</fullName>
    </recommendedName>
</protein>
<dbReference type="SMART" id="SM00939">
    <property type="entry name" value="PepX_C"/>
    <property type="match status" value="1"/>
</dbReference>
<proteinExistence type="predicted"/>
<evidence type="ECO:0000256" key="1">
    <source>
        <dbReference type="ARBA" id="ARBA00022801"/>
    </source>
</evidence>
<name>A0A0P7C650_9BACT</name>
<keyword evidence="1" id="KW-0378">Hydrolase</keyword>
<keyword evidence="4" id="KW-1185">Reference proteome</keyword>
<feature type="domain" description="Xaa-Pro dipeptidyl-peptidase C-terminal" evidence="2">
    <location>
        <begin position="318"/>
        <end position="551"/>
    </location>
</feature>
<dbReference type="GO" id="GO:0008239">
    <property type="term" value="F:dipeptidyl-peptidase activity"/>
    <property type="evidence" value="ECO:0007669"/>
    <property type="project" value="InterPro"/>
</dbReference>
<dbReference type="InterPro" id="IPR005674">
    <property type="entry name" value="CocE/Ser_esterase"/>
</dbReference>